<evidence type="ECO:0000256" key="7">
    <source>
        <dbReference type="ARBA" id="ARBA00022679"/>
    </source>
</evidence>
<dbReference type="GO" id="GO:0030313">
    <property type="term" value="C:cell envelope"/>
    <property type="evidence" value="ECO:0007669"/>
    <property type="project" value="UniProtKB-SubCell"/>
</dbReference>
<sequence>MLRLPHGASLMPFWYTLLLAIITPLYRLRVFLRSRHEADYQSEIHQRFGPLQPATLKNPVWIHAVSVGETNAAQPIIEHLLGLDLPVLVTNTTRTGAARVRTLFANFIAEQRLEQDFLPVDTAQLMRDFVEIHQPRALLMIETEIWPNLLAVLEQRHIPSILINARLSERSAKGYGRFPSLVTPMLKRLTLIAAQDQDTAERFVNLGAVPTHVFVTGSLKFDLSAPESALGLAQEIKTAWHLEGRPVIFAASTHEPEEKLVLEQFKTLHAEFPNALLIIAPRHPERFDRAADLIAEQGFQYARRSRGESVDAQTPVFLADSMGEMWTWYSLAQIAFVGGSFSETGGHNPLEAASLGVPVVMGPHTFNFAQIVDQFKQAGALIQVERPEDLAPVWREWLLHENLRLDAAHAASHVMSANRGALQRQLNLVDGLLKQ</sequence>
<feature type="site" description="Transition state stabilizer" evidence="11">
    <location>
        <position position="142"/>
    </location>
</feature>
<comment type="subcellular location">
    <subcellularLocation>
        <location evidence="1">Cell envelope</location>
    </subcellularLocation>
    <subcellularLocation>
        <location evidence="12">Cell membrane</location>
    </subcellularLocation>
</comment>
<dbReference type="GO" id="GO:0009245">
    <property type="term" value="P:lipid A biosynthetic process"/>
    <property type="evidence" value="ECO:0007669"/>
    <property type="project" value="TreeGrafter"/>
</dbReference>
<evidence type="ECO:0000259" key="14">
    <source>
        <dbReference type="Pfam" id="PF04413"/>
    </source>
</evidence>
<proteinExistence type="inferred from homology"/>
<dbReference type="InterPro" id="IPR007507">
    <property type="entry name" value="Glycos_transf_N"/>
</dbReference>
<organism evidence="15 16">
    <name type="scientific">Aquirhabdus parva</name>
    <dbReference type="NCBI Taxonomy" id="2283318"/>
    <lineage>
        <taxon>Bacteria</taxon>
        <taxon>Pseudomonadati</taxon>
        <taxon>Pseudomonadota</taxon>
        <taxon>Gammaproteobacteria</taxon>
        <taxon>Moraxellales</taxon>
        <taxon>Moraxellaceae</taxon>
        <taxon>Aquirhabdus</taxon>
    </lineage>
</organism>
<dbReference type="Pfam" id="PF04413">
    <property type="entry name" value="Glycos_transf_N"/>
    <property type="match status" value="1"/>
</dbReference>
<dbReference type="GO" id="GO:0009244">
    <property type="term" value="P:lipopolysaccharide core region biosynthetic process"/>
    <property type="evidence" value="ECO:0007669"/>
    <property type="project" value="UniProtKB-UniRule"/>
</dbReference>
<feature type="transmembrane region" description="Helical" evidence="12">
    <location>
        <begin position="12"/>
        <end position="32"/>
    </location>
</feature>
<dbReference type="InterPro" id="IPR001296">
    <property type="entry name" value="Glyco_trans_1"/>
</dbReference>
<evidence type="ECO:0000256" key="3">
    <source>
        <dbReference type="ARBA" id="ARBA00006380"/>
    </source>
</evidence>
<keyword evidence="6" id="KW-0997">Cell inner membrane</keyword>
<evidence type="ECO:0000259" key="13">
    <source>
        <dbReference type="Pfam" id="PF00534"/>
    </source>
</evidence>
<accession>A0A345P3I4</accession>
<feature type="active site" description="Proton acceptor" evidence="10">
    <location>
        <position position="69"/>
    </location>
</feature>
<gene>
    <name evidence="15" type="ORF">HYN46_02485</name>
</gene>
<evidence type="ECO:0000256" key="8">
    <source>
        <dbReference type="ARBA" id="ARBA00031445"/>
    </source>
</evidence>
<evidence type="ECO:0000256" key="9">
    <source>
        <dbReference type="ARBA" id="ARBA00049183"/>
    </source>
</evidence>
<dbReference type="PANTHER" id="PTHR42755">
    <property type="entry name" value="3-DEOXY-MANNO-OCTULOSONATE CYTIDYLYLTRANSFERASE"/>
    <property type="match status" value="1"/>
</dbReference>
<evidence type="ECO:0000313" key="16">
    <source>
        <dbReference type="Proteomes" id="UP000253940"/>
    </source>
</evidence>
<name>A0A345P3I4_9GAMM</name>
<dbReference type="SUPFAM" id="SSF53756">
    <property type="entry name" value="UDP-Glycosyltransferase/glycogen phosphorylase"/>
    <property type="match status" value="1"/>
</dbReference>
<keyword evidence="12" id="KW-0472">Membrane</keyword>
<dbReference type="KEGG" id="mbah:HYN46_02485"/>
<comment type="pathway">
    <text evidence="2 12">Bacterial outer membrane biogenesis; LPS core biosynthesis.</text>
</comment>
<evidence type="ECO:0000256" key="4">
    <source>
        <dbReference type="ARBA" id="ARBA00012621"/>
    </source>
</evidence>
<comment type="similarity">
    <text evidence="3">Belongs to the glycosyltransferase group 1 family. Glycosyltransferase 30 subfamily.</text>
</comment>
<keyword evidence="12" id="KW-0448">Lipopolysaccharide biosynthesis</keyword>
<dbReference type="OrthoDB" id="9789797at2"/>
<dbReference type="EC" id="2.4.99.12" evidence="4 12"/>
<evidence type="ECO:0000256" key="5">
    <source>
        <dbReference type="ARBA" id="ARBA00019077"/>
    </source>
</evidence>
<evidence type="ECO:0000256" key="2">
    <source>
        <dbReference type="ARBA" id="ARBA00004713"/>
    </source>
</evidence>
<comment type="catalytic activity">
    <reaction evidence="9 12">
        <text>lipid IVA (E. coli) + CMP-3-deoxy-beta-D-manno-octulosonate = alpha-Kdo-(2-&gt;6)-lipid IVA (E. coli) + CMP + H(+)</text>
        <dbReference type="Rhea" id="RHEA:28066"/>
        <dbReference type="ChEBI" id="CHEBI:15378"/>
        <dbReference type="ChEBI" id="CHEBI:58603"/>
        <dbReference type="ChEBI" id="CHEBI:60364"/>
        <dbReference type="ChEBI" id="CHEBI:60377"/>
        <dbReference type="ChEBI" id="CHEBI:85987"/>
        <dbReference type="EC" id="2.4.99.12"/>
    </reaction>
</comment>
<feature type="site" description="Transition state stabilizer" evidence="11">
    <location>
        <position position="220"/>
    </location>
</feature>
<evidence type="ECO:0000256" key="1">
    <source>
        <dbReference type="ARBA" id="ARBA00004196"/>
    </source>
</evidence>
<dbReference type="InterPro" id="IPR039901">
    <property type="entry name" value="Kdotransferase"/>
</dbReference>
<evidence type="ECO:0000256" key="11">
    <source>
        <dbReference type="PIRSR" id="PIRSR639901-2"/>
    </source>
</evidence>
<dbReference type="Pfam" id="PF00534">
    <property type="entry name" value="Glycos_transf_1"/>
    <property type="match status" value="1"/>
</dbReference>
<feature type="domain" description="Glycosyl transferase family 1" evidence="13">
    <location>
        <begin position="259"/>
        <end position="411"/>
    </location>
</feature>
<feature type="domain" description="3-deoxy-D-manno-octulosonic-acid transferase N-terminal" evidence="14">
    <location>
        <begin position="44"/>
        <end position="222"/>
    </location>
</feature>
<evidence type="ECO:0000256" key="12">
    <source>
        <dbReference type="RuleBase" id="RU365103"/>
    </source>
</evidence>
<keyword evidence="12" id="KW-1003">Cell membrane</keyword>
<keyword evidence="16" id="KW-1185">Reference proteome</keyword>
<comment type="function">
    <text evidence="12">Involved in lipopolysaccharide (LPS) biosynthesis. Catalyzes the transfer of 3-deoxy-D-manno-octulosonate (Kdo) residue(s) from CMP-Kdo to lipid IV(A), the tetraacyldisaccharide-1,4'-bisphosphate precursor of lipid A.</text>
</comment>
<evidence type="ECO:0000313" key="15">
    <source>
        <dbReference type="EMBL" id="AXI01843.1"/>
    </source>
</evidence>
<dbReference type="UniPathway" id="UPA00958"/>
<dbReference type="EMBL" id="CP031222">
    <property type="protein sequence ID" value="AXI01843.1"/>
    <property type="molecule type" value="Genomic_DNA"/>
</dbReference>
<dbReference type="Gene3D" id="3.40.50.11720">
    <property type="entry name" value="3-Deoxy-D-manno-octulosonic-acid transferase, N-terminal domain"/>
    <property type="match status" value="1"/>
</dbReference>
<dbReference type="GO" id="GO:0005886">
    <property type="term" value="C:plasma membrane"/>
    <property type="evidence" value="ECO:0007669"/>
    <property type="project" value="UniProtKB-SubCell"/>
</dbReference>
<dbReference type="PANTHER" id="PTHR42755:SF1">
    <property type="entry name" value="3-DEOXY-D-MANNO-OCTULOSONIC ACID TRANSFERASE, MITOCHONDRIAL-RELATED"/>
    <property type="match status" value="1"/>
</dbReference>
<protein>
    <recommendedName>
        <fullName evidence="5 12">3-deoxy-D-manno-octulosonic acid transferase</fullName>
        <shortName evidence="12">Kdo transferase</shortName>
        <ecNumber evidence="4 12">2.4.99.12</ecNumber>
    </recommendedName>
    <alternativeName>
        <fullName evidence="8 12">Lipid IV(A) 3-deoxy-D-manno-octulosonic acid transferase</fullName>
    </alternativeName>
</protein>
<dbReference type="FunFam" id="3.40.50.2000:FF:000032">
    <property type="entry name" value="3-deoxy-D-manno-octulosonic acid transferase"/>
    <property type="match status" value="1"/>
</dbReference>
<dbReference type="NCBIfam" id="NF004388">
    <property type="entry name" value="PRK05749.1-4"/>
    <property type="match status" value="1"/>
</dbReference>
<dbReference type="Proteomes" id="UP000253940">
    <property type="component" value="Chromosome"/>
</dbReference>
<dbReference type="Gene3D" id="3.40.50.2000">
    <property type="entry name" value="Glycogen Phosphorylase B"/>
    <property type="match status" value="1"/>
</dbReference>
<dbReference type="InterPro" id="IPR038107">
    <property type="entry name" value="Glycos_transf_N_sf"/>
</dbReference>
<keyword evidence="12" id="KW-0812">Transmembrane</keyword>
<dbReference type="GO" id="GO:0043842">
    <property type="term" value="F:Kdo transferase activity"/>
    <property type="evidence" value="ECO:0007669"/>
    <property type="project" value="UniProtKB-EC"/>
</dbReference>
<evidence type="ECO:0000256" key="6">
    <source>
        <dbReference type="ARBA" id="ARBA00022519"/>
    </source>
</evidence>
<dbReference type="AlphaFoldDB" id="A0A345P3I4"/>
<keyword evidence="12" id="KW-1133">Transmembrane helix</keyword>
<reference evidence="15 16" key="1">
    <citation type="submission" date="2018-07" db="EMBL/GenBank/DDBJ databases">
        <title>Genome sequencing of Moraxellaceae gen. HYN0046.</title>
        <authorList>
            <person name="Kim M."/>
            <person name="Yi H."/>
        </authorList>
    </citation>
    <scope>NUCLEOTIDE SEQUENCE [LARGE SCALE GENOMIC DNA]</scope>
    <source>
        <strain evidence="15 16">HYN0046</strain>
    </source>
</reference>
<evidence type="ECO:0000256" key="10">
    <source>
        <dbReference type="PIRSR" id="PIRSR639901-1"/>
    </source>
</evidence>
<keyword evidence="7 12" id="KW-0808">Transferase</keyword>